<dbReference type="AlphaFoldDB" id="A0A9P4VQI6"/>
<feature type="transmembrane region" description="Helical" evidence="2">
    <location>
        <begin position="74"/>
        <end position="96"/>
    </location>
</feature>
<dbReference type="Proteomes" id="UP000799429">
    <property type="component" value="Unassembled WGS sequence"/>
</dbReference>
<feature type="transmembrane region" description="Helical" evidence="2">
    <location>
        <begin position="167"/>
        <end position="191"/>
    </location>
</feature>
<feature type="region of interest" description="Disordered" evidence="1">
    <location>
        <begin position="1"/>
        <end position="64"/>
    </location>
</feature>
<accession>A0A9P4VQI6</accession>
<evidence type="ECO:0000313" key="4">
    <source>
        <dbReference type="Proteomes" id="UP000799429"/>
    </source>
</evidence>
<name>A0A9P4VQI6_9PEZI</name>
<protein>
    <submittedName>
        <fullName evidence="3">Uncharacterized protein</fullName>
    </submittedName>
</protein>
<gene>
    <name evidence="3" type="ORF">M501DRAFT_1054712</name>
</gene>
<evidence type="ECO:0000313" key="3">
    <source>
        <dbReference type="EMBL" id="KAF2841961.1"/>
    </source>
</evidence>
<feature type="transmembrane region" description="Helical" evidence="2">
    <location>
        <begin position="137"/>
        <end position="155"/>
    </location>
</feature>
<proteinExistence type="predicted"/>
<organism evidence="3 4">
    <name type="scientific">Patellaria atrata CBS 101060</name>
    <dbReference type="NCBI Taxonomy" id="1346257"/>
    <lineage>
        <taxon>Eukaryota</taxon>
        <taxon>Fungi</taxon>
        <taxon>Dikarya</taxon>
        <taxon>Ascomycota</taxon>
        <taxon>Pezizomycotina</taxon>
        <taxon>Dothideomycetes</taxon>
        <taxon>Dothideomycetes incertae sedis</taxon>
        <taxon>Patellariales</taxon>
        <taxon>Patellariaceae</taxon>
        <taxon>Patellaria</taxon>
    </lineage>
</organism>
<dbReference type="EMBL" id="MU006090">
    <property type="protein sequence ID" value="KAF2841961.1"/>
    <property type="molecule type" value="Genomic_DNA"/>
</dbReference>
<feature type="non-terminal residue" evidence="3">
    <location>
        <position position="199"/>
    </location>
</feature>
<feature type="compositionally biased region" description="Polar residues" evidence="1">
    <location>
        <begin position="1"/>
        <end position="14"/>
    </location>
</feature>
<keyword evidence="2" id="KW-0472">Membrane</keyword>
<comment type="caution">
    <text evidence="3">The sequence shown here is derived from an EMBL/GenBank/DDBJ whole genome shotgun (WGS) entry which is preliminary data.</text>
</comment>
<keyword evidence="4" id="KW-1185">Reference proteome</keyword>
<evidence type="ECO:0000256" key="2">
    <source>
        <dbReference type="SAM" id="Phobius"/>
    </source>
</evidence>
<sequence>KHLTSTYDPSTRSGRPSLDAHHTHHSSRSHSVPPRISLTSPSPSPHPFERLRSTHPHPPRSHSTWPKTLARIRLTLLLILLTLSAVIIGTSAHIYATYRRTRDNGKWVLQTNTSGAADRDWVSAWPRAGIDERALKAYLALGVLSFVLAGVFVIASVSRGFRYLSSAWAGLLVVLLVGGLSACWTLVSVVLQFEARLDG</sequence>
<reference evidence="3" key="1">
    <citation type="journal article" date="2020" name="Stud. Mycol.">
        <title>101 Dothideomycetes genomes: a test case for predicting lifestyles and emergence of pathogens.</title>
        <authorList>
            <person name="Haridas S."/>
            <person name="Albert R."/>
            <person name="Binder M."/>
            <person name="Bloem J."/>
            <person name="Labutti K."/>
            <person name="Salamov A."/>
            <person name="Andreopoulos B."/>
            <person name="Baker S."/>
            <person name="Barry K."/>
            <person name="Bills G."/>
            <person name="Bluhm B."/>
            <person name="Cannon C."/>
            <person name="Castanera R."/>
            <person name="Culley D."/>
            <person name="Daum C."/>
            <person name="Ezra D."/>
            <person name="Gonzalez J."/>
            <person name="Henrissat B."/>
            <person name="Kuo A."/>
            <person name="Liang C."/>
            <person name="Lipzen A."/>
            <person name="Lutzoni F."/>
            <person name="Magnuson J."/>
            <person name="Mondo S."/>
            <person name="Nolan M."/>
            <person name="Ohm R."/>
            <person name="Pangilinan J."/>
            <person name="Park H.-J."/>
            <person name="Ramirez L."/>
            <person name="Alfaro M."/>
            <person name="Sun H."/>
            <person name="Tritt A."/>
            <person name="Yoshinaga Y."/>
            <person name="Zwiers L.-H."/>
            <person name="Turgeon B."/>
            <person name="Goodwin S."/>
            <person name="Spatafora J."/>
            <person name="Crous P."/>
            <person name="Grigoriev I."/>
        </authorList>
    </citation>
    <scope>NUCLEOTIDE SEQUENCE</scope>
    <source>
        <strain evidence="3">CBS 101060</strain>
    </source>
</reference>
<evidence type="ECO:0000256" key="1">
    <source>
        <dbReference type="SAM" id="MobiDB-lite"/>
    </source>
</evidence>
<feature type="non-terminal residue" evidence="3">
    <location>
        <position position="1"/>
    </location>
</feature>
<keyword evidence="2" id="KW-1133">Transmembrane helix</keyword>
<keyword evidence="2" id="KW-0812">Transmembrane</keyword>